<dbReference type="InterPro" id="IPR019793">
    <property type="entry name" value="Peroxidases_heam-ligand_BS"/>
</dbReference>
<evidence type="ECO:0000256" key="8">
    <source>
        <dbReference type="HAMAP-Rule" id="MF_01961"/>
    </source>
</evidence>
<evidence type="ECO:0000313" key="13">
    <source>
        <dbReference type="Proteomes" id="UP001232992"/>
    </source>
</evidence>
<dbReference type="PANTHER" id="PTHR30555">
    <property type="entry name" value="HYDROPEROXIDASE I, BIFUNCTIONAL CATALASE-PEROXIDASE"/>
    <property type="match status" value="1"/>
</dbReference>
<comment type="caution">
    <text evidence="12">The sequence shown here is derived from an EMBL/GenBank/DDBJ whole genome shotgun (WGS) entry which is preliminary data.</text>
</comment>
<keyword evidence="6 8" id="KW-0376">Hydrogen peroxide</keyword>
<accession>A0ABT7C2U6</accession>
<feature type="cross-link" description="Tryptophyl-tyrosyl-methioninium (Tyr-Met) (with Trp-96)" evidence="8">
    <location>
        <begin position="219"/>
        <end position="245"/>
    </location>
</feature>
<dbReference type="InterPro" id="IPR002016">
    <property type="entry name" value="Haem_peroxidase"/>
</dbReference>
<dbReference type="NCBIfam" id="TIGR00198">
    <property type="entry name" value="cat_per_HPI"/>
    <property type="match status" value="1"/>
</dbReference>
<evidence type="ECO:0000256" key="5">
    <source>
        <dbReference type="ARBA" id="ARBA00023004"/>
    </source>
</evidence>
<comment type="catalytic activity">
    <reaction evidence="8 9">
        <text>H2O2 + AH2 = A + 2 H2O</text>
        <dbReference type="Rhea" id="RHEA:30275"/>
        <dbReference type="ChEBI" id="CHEBI:13193"/>
        <dbReference type="ChEBI" id="CHEBI:15377"/>
        <dbReference type="ChEBI" id="CHEBI:16240"/>
        <dbReference type="ChEBI" id="CHEBI:17499"/>
        <dbReference type="EC" id="1.11.1.21"/>
    </reaction>
</comment>
<evidence type="ECO:0000256" key="3">
    <source>
        <dbReference type="ARBA" id="ARBA00022723"/>
    </source>
</evidence>
<keyword evidence="13" id="KW-1185">Reference proteome</keyword>
<dbReference type="InterPro" id="IPR010255">
    <property type="entry name" value="Haem_peroxidase_sf"/>
</dbReference>
<comment type="caution">
    <text evidence="8">Lacks conserved residue(s) required for the propagation of feature annotation.</text>
</comment>
<evidence type="ECO:0000256" key="2">
    <source>
        <dbReference type="ARBA" id="ARBA00022617"/>
    </source>
</evidence>
<comment type="catalytic activity">
    <reaction evidence="7 8 9">
        <text>2 H2O2 = O2 + 2 H2O</text>
        <dbReference type="Rhea" id="RHEA:20309"/>
        <dbReference type="ChEBI" id="CHEBI:15377"/>
        <dbReference type="ChEBI" id="CHEBI:15379"/>
        <dbReference type="ChEBI" id="CHEBI:16240"/>
        <dbReference type="EC" id="1.11.1.21"/>
    </reaction>
</comment>
<dbReference type="Pfam" id="PF00141">
    <property type="entry name" value="peroxidase"/>
    <property type="match status" value="2"/>
</dbReference>
<dbReference type="GO" id="GO:0004601">
    <property type="term" value="F:peroxidase activity"/>
    <property type="evidence" value="ECO:0007669"/>
    <property type="project" value="UniProtKB-KW"/>
</dbReference>
<dbReference type="PRINTS" id="PR00460">
    <property type="entry name" value="BPEROXIDASE"/>
</dbReference>
<dbReference type="PROSITE" id="PS00435">
    <property type="entry name" value="PEROXIDASE_1"/>
    <property type="match status" value="1"/>
</dbReference>
<evidence type="ECO:0000256" key="7">
    <source>
        <dbReference type="ARBA" id="ARBA00049145"/>
    </source>
</evidence>
<dbReference type="PANTHER" id="PTHR30555:SF0">
    <property type="entry name" value="CATALASE-PEROXIDASE"/>
    <property type="match status" value="1"/>
</dbReference>
<evidence type="ECO:0000256" key="1">
    <source>
        <dbReference type="ARBA" id="ARBA00022559"/>
    </source>
</evidence>
<keyword evidence="1 8" id="KW-0575">Peroxidase</keyword>
<feature type="active site" description="Proton acceptor" evidence="8">
    <location>
        <position position="97"/>
    </location>
</feature>
<dbReference type="EC" id="1.11.1.21" evidence="8 9"/>
<keyword evidence="5 8" id="KW-0408">Iron</keyword>
<keyword evidence="4 8" id="KW-0560">Oxidoreductase</keyword>
<comment type="cofactor">
    <cofactor evidence="8">
        <name>heme b</name>
        <dbReference type="ChEBI" id="CHEBI:60344"/>
    </cofactor>
    <text evidence="8">Binds 1 heme b (iron(II)-protoporphyrin IX) group per dimer.</text>
</comment>
<organism evidence="12 13">
    <name type="scientific">Roseofilum casamattae BLCC-M143</name>
    <dbReference type="NCBI Taxonomy" id="3022442"/>
    <lineage>
        <taxon>Bacteria</taxon>
        <taxon>Bacillati</taxon>
        <taxon>Cyanobacteriota</taxon>
        <taxon>Cyanophyceae</taxon>
        <taxon>Desertifilales</taxon>
        <taxon>Desertifilaceae</taxon>
        <taxon>Roseofilum</taxon>
        <taxon>Roseofilum casamattae</taxon>
    </lineage>
</organism>
<dbReference type="Gene3D" id="1.10.520.10">
    <property type="match status" value="2"/>
</dbReference>
<dbReference type="Gene3D" id="1.10.420.10">
    <property type="entry name" value="Peroxidase, domain 2"/>
    <property type="match status" value="2"/>
</dbReference>
<dbReference type="PROSITE" id="PS50873">
    <property type="entry name" value="PEROXIDASE_4"/>
    <property type="match status" value="1"/>
</dbReference>
<sequence length="731" mass="80393">MSSESKCPFMGGISKFTAGHGRSNRDWWPNQLNLSILHQHSSKSNPMDEQFNYAEAFESLDFAALKADIFELMTTSQDWWPADYGHYGPLFIRMAWHSAGTYRISDGRGGGGTGNQRFAPLNSWPDNANLDKARILLWPVKQKYGQKISWADLMILAGNCALESMGFKTCGFAGGREDIWAPEEDIYWGSEEEWLGDRRYSGDRELENPLGAVQMGLIYVNPEGPNGTPDPVASGRDIRETFGRMAMNDEETVALVVGGHTFGKCHGAGDAALVGSEPEGASIEAQGLGWQSNFGSGKGVHTITSGIEGAWTTNPVKWDNNYLENLFGYEWELVKSPAGANQWAPKDGAGADTVPDAHDPSQRHAPIMTTADMAMKMDPIYEPIARRFLQSPEQLEIAFARAWFKLTHRDMGPRSRYLGPEVPAEEFSWQDPIPSVNHELIDEQDITALKDKILETGLSVSQLVSTAWASAATFRGSDMRGGANGARIRLAPQKDWEVNQPAQLATVLQTLEAVQQEFNNSQSNGKQVSLADLIVLGGCAAIEQAARNAGSDVKVPFQPGRTDATAEQTDVDSFAVLEPVADGFRNYLKGEHELVAEQLLVDRAQLLTLSAPEMTVLIGGLRVLNANVGQAQHGVFTGRPEMLTNDFFVNLLDLGTTWQATSDAGDVFEGRDRQTGELKWTGTRVDLIFGSHSQLRSLAEVYGCEDSQPKFVRDFVMAWDKVMNLDRFDLA</sequence>
<evidence type="ECO:0000313" key="12">
    <source>
        <dbReference type="EMBL" id="MDJ1185790.1"/>
    </source>
</evidence>
<dbReference type="RefSeq" id="WP_283760428.1">
    <property type="nucleotide sequence ID" value="NZ_JAQOSQ010000050.1"/>
</dbReference>
<gene>
    <name evidence="8 12" type="primary">katG</name>
    <name evidence="12" type="ORF">PMH09_21635</name>
</gene>
<dbReference type="PRINTS" id="PR00458">
    <property type="entry name" value="PEROXIDASE"/>
</dbReference>
<dbReference type="CDD" id="cd08200">
    <property type="entry name" value="catalase_peroxidase_2"/>
    <property type="match status" value="1"/>
</dbReference>
<feature type="region of interest" description="Disordered" evidence="10">
    <location>
        <begin position="341"/>
        <end position="360"/>
    </location>
</feature>
<comment type="PTM">
    <text evidence="8">Formation of the three residue Trp-Tyr-Met cross-link is important for the catalase, but not the peroxidase activity of the enzyme.</text>
</comment>
<dbReference type="EMBL" id="JAQOSQ010000050">
    <property type="protein sequence ID" value="MDJ1185790.1"/>
    <property type="molecule type" value="Genomic_DNA"/>
</dbReference>
<evidence type="ECO:0000256" key="6">
    <source>
        <dbReference type="ARBA" id="ARBA00023324"/>
    </source>
</evidence>
<comment type="function">
    <text evidence="8">Bifunctional enzyme with both catalase and broad-spectrum peroxidase activity.</text>
</comment>
<comment type="subunit">
    <text evidence="8">Homodimer or homotetramer.</text>
</comment>
<keyword evidence="2 8" id="KW-0349">Heme</keyword>
<reference evidence="12 13" key="1">
    <citation type="submission" date="2023-01" db="EMBL/GenBank/DDBJ databases">
        <title>Novel diversity within Roseofilum (Cyanobacteria; Desertifilaceae) from marine benthic mats with descriptions of four novel species.</title>
        <authorList>
            <person name="Wang Y."/>
            <person name="Berthold D.E."/>
            <person name="Hu J."/>
            <person name="Lefler F.W."/>
            <person name="Laughinghouse H.D. IV."/>
        </authorList>
    </citation>
    <scope>NUCLEOTIDE SEQUENCE [LARGE SCALE GENOMIC DNA]</scope>
    <source>
        <strain evidence="12 13">BLCC-M143</strain>
    </source>
</reference>
<comment type="similarity">
    <text evidence="8 9">Belongs to the peroxidase family. Peroxidase/catalase subfamily.</text>
</comment>
<proteinExistence type="inferred from homology"/>
<evidence type="ECO:0000256" key="9">
    <source>
        <dbReference type="RuleBase" id="RU003451"/>
    </source>
</evidence>
<evidence type="ECO:0000256" key="4">
    <source>
        <dbReference type="ARBA" id="ARBA00023002"/>
    </source>
</evidence>
<feature type="domain" description="Plant heme peroxidase family profile" evidence="11">
    <location>
        <begin position="130"/>
        <end position="419"/>
    </location>
</feature>
<dbReference type="InterPro" id="IPR000763">
    <property type="entry name" value="Catalase_peroxidase"/>
</dbReference>
<dbReference type="CDD" id="cd00649">
    <property type="entry name" value="catalase_peroxidase_1"/>
    <property type="match status" value="1"/>
</dbReference>
<dbReference type="Proteomes" id="UP001232992">
    <property type="component" value="Unassembled WGS sequence"/>
</dbReference>
<dbReference type="HAMAP" id="MF_01961">
    <property type="entry name" value="Catal_peroxid"/>
    <property type="match status" value="1"/>
</dbReference>
<evidence type="ECO:0000259" key="11">
    <source>
        <dbReference type="PROSITE" id="PS50873"/>
    </source>
</evidence>
<dbReference type="PROSITE" id="PS00436">
    <property type="entry name" value="PEROXIDASE_2"/>
    <property type="match status" value="1"/>
</dbReference>
<dbReference type="NCBIfam" id="NF011635">
    <property type="entry name" value="PRK15061.1"/>
    <property type="match status" value="1"/>
</dbReference>
<feature type="site" description="Transition state stabilizer" evidence="8">
    <location>
        <position position="93"/>
    </location>
</feature>
<feature type="binding site" description="axial binding residue" evidence="8">
    <location>
        <position position="260"/>
    </location>
    <ligand>
        <name>heme b</name>
        <dbReference type="ChEBI" id="CHEBI:60344"/>
    </ligand>
    <ligandPart>
        <name>Fe</name>
        <dbReference type="ChEBI" id="CHEBI:18248"/>
    </ligandPart>
</feature>
<name>A0ABT7C2U6_9CYAN</name>
<protein>
    <recommendedName>
        <fullName evidence="8 9">Catalase-peroxidase</fullName>
        <shortName evidence="8">CP</shortName>
        <ecNumber evidence="8 9">1.11.1.21</ecNumber>
    </recommendedName>
    <alternativeName>
        <fullName evidence="8">Peroxidase/catalase</fullName>
    </alternativeName>
</protein>
<dbReference type="InterPro" id="IPR019794">
    <property type="entry name" value="Peroxidases_AS"/>
</dbReference>
<dbReference type="SUPFAM" id="SSF48113">
    <property type="entry name" value="Heme-dependent peroxidases"/>
    <property type="match status" value="2"/>
</dbReference>
<evidence type="ECO:0000256" key="10">
    <source>
        <dbReference type="SAM" id="MobiDB-lite"/>
    </source>
</evidence>
<keyword evidence="3 8" id="KW-0479">Metal-binding</keyword>